<name>A0A841TBX2_9BACL</name>
<keyword evidence="2" id="KW-1185">Reference proteome</keyword>
<gene>
    <name evidence="1" type="ORF">H4Q31_09325</name>
</gene>
<evidence type="ECO:0008006" key="3">
    <source>
        <dbReference type="Google" id="ProtNLM"/>
    </source>
</evidence>
<dbReference type="RefSeq" id="WP_185178802.1">
    <property type="nucleotide sequence ID" value="NZ_CBCSEP010000005.1"/>
</dbReference>
<proteinExistence type="predicted"/>
<accession>A0A841TBX2</accession>
<dbReference type="EMBL" id="JACJVN010000033">
    <property type="protein sequence ID" value="MBB6677525.1"/>
    <property type="molecule type" value="Genomic_DNA"/>
</dbReference>
<organism evidence="1 2">
    <name type="scientific">Cohnella lubricantis</name>
    <dbReference type="NCBI Taxonomy" id="2163172"/>
    <lineage>
        <taxon>Bacteria</taxon>
        <taxon>Bacillati</taxon>
        <taxon>Bacillota</taxon>
        <taxon>Bacilli</taxon>
        <taxon>Bacillales</taxon>
        <taxon>Paenibacillaceae</taxon>
        <taxon>Cohnella</taxon>
    </lineage>
</organism>
<dbReference type="AlphaFoldDB" id="A0A841TBX2"/>
<evidence type="ECO:0000313" key="2">
    <source>
        <dbReference type="Proteomes" id="UP000574133"/>
    </source>
</evidence>
<reference evidence="1 2" key="1">
    <citation type="submission" date="2020-08" db="EMBL/GenBank/DDBJ databases">
        <title>Cohnella phylogeny.</title>
        <authorList>
            <person name="Dunlap C."/>
        </authorList>
    </citation>
    <scope>NUCLEOTIDE SEQUENCE [LARGE SCALE GENOMIC DNA]</scope>
    <source>
        <strain evidence="1 2">DSM 103658</strain>
    </source>
</reference>
<protein>
    <recommendedName>
        <fullName evidence="3">Phage tail assembly protein</fullName>
    </recommendedName>
</protein>
<sequence length="101" mass="10964">MANEVSVKKIPITLDRERNLIVDLNTFCSLEDIYGSHKAAIDALKSGSFKAIRTFLWLTLVHEDETLTEHKVGQLLGAANMSAIADVILESIPGADVPGKS</sequence>
<dbReference type="Proteomes" id="UP000574133">
    <property type="component" value="Unassembled WGS sequence"/>
</dbReference>
<comment type="caution">
    <text evidence="1">The sequence shown here is derived from an EMBL/GenBank/DDBJ whole genome shotgun (WGS) entry which is preliminary data.</text>
</comment>
<evidence type="ECO:0000313" key="1">
    <source>
        <dbReference type="EMBL" id="MBB6677525.1"/>
    </source>
</evidence>